<feature type="coiled-coil region" evidence="1">
    <location>
        <begin position="52"/>
        <end position="85"/>
    </location>
</feature>
<dbReference type="InterPro" id="IPR010994">
    <property type="entry name" value="RuvA_2-like"/>
</dbReference>
<dbReference type="RefSeq" id="WP_257912824.1">
    <property type="nucleotide sequence ID" value="NZ_JANPWE010000002.1"/>
</dbReference>
<dbReference type="SUPFAM" id="SSF158832">
    <property type="entry name" value="Tex N-terminal region-like"/>
    <property type="match status" value="1"/>
</dbReference>
<dbReference type="CDD" id="cd05685">
    <property type="entry name" value="S1_Tex"/>
    <property type="match status" value="1"/>
</dbReference>
<keyword evidence="4" id="KW-1185">Reference proteome</keyword>
<dbReference type="SMART" id="SM00732">
    <property type="entry name" value="YqgFc"/>
    <property type="match status" value="1"/>
</dbReference>
<dbReference type="SUPFAM" id="SSF47781">
    <property type="entry name" value="RuvA domain 2-like"/>
    <property type="match status" value="2"/>
</dbReference>
<dbReference type="InterPro" id="IPR050437">
    <property type="entry name" value="Ribos_protein_bS1-like"/>
</dbReference>
<reference evidence="3 4" key="1">
    <citation type="submission" date="2022-08" db="EMBL/GenBank/DDBJ databases">
        <title>Proteogenomics of the novel Dehalobacterium formicoaceticum strain EZ94 highlights a key role of methyltransferases during anaerobic dichloromethane degradation.</title>
        <authorList>
            <person name="Wasmund K."/>
        </authorList>
    </citation>
    <scope>NUCLEOTIDE SEQUENCE [LARGE SCALE GENOMIC DNA]</scope>
    <source>
        <strain evidence="3 4">EZ94</strain>
    </source>
</reference>
<name>A0ABT1Y2W8_9FIRM</name>
<dbReference type="Gene3D" id="1.10.10.650">
    <property type="entry name" value="RuvA domain 2-like"/>
    <property type="match status" value="1"/>
</dbReference>
<evidence type="ECO:0000313" key="4">
    <source>
        <dbReference type="Proteomes" id="UP001524944"/>
    </source>
</evidence>
<gene>
    <name evidence="3" type="ORF">NVS47_06765</name>
</gene>
<dbReference type="PANTHER" id="PTHR10724:SF10">
    <property type="entry name" value="S1 RNA-BINDING DOMAIN-CONTAINING PROTEIN 1"/>
    <property type="match status" value="1"/>
</dbReference>
<dbReference type="SMART" id="SM00316">
    <property type="entry name" value="S1"/>
    <property type="match status" value="1"/>
</dbReference>
<dbReference type="PANTHER" id="PTHR10724">
    <property type="entry name" value="30S RIBOSOMAL PROTEIN S1"/>
    <property type="match status" value="1"/>
</dbReference>
<dbReference type="Pfam" id="PF00575">
    <property type="entry name" value="S1"/>
    <property type="match status" value="1"/>
</dbReference>
<sequence length="721" mass="80165">MTVDIPSVIAAETHIPLKKVLNTMELLDQGNTVPFIARYRKEMTGELDENQIREIEEKLKFHRQLEQRKEEIMRLIDEQGKLTAELREKILKTMKPTELEDLYLPYRQKKRTRASMAKEKGLEPLALYLLTFPQKGSPEEEGEKYLSEVVTDGEAALQGAMDIVAEMVSEDAQIRKWVRGFCLDHGMLLVQAKDPDKDSVYRMYYENYQEAVAKIVPHRVLAINRGEREEFLHVTLDVNQDFILEYLYRRFVKAGVTADLVKKAAADGYKRLIAPSIEREVRNHLTEAAETHALSVFAQNLRSLLLQAPVKGKIVLGLDPAYRTGCKWAVMDATGKVLEVGVIYPTPPHNKIREGEEELTRLVQKYRIQAIVIGNGTASRETEHFVAEFIKKSADPGLSYTIVSEAGASVYSASKLAAKEFPQLDVAERSAISIGRRIQDPLAELVKIPPQAAGVGQYQHDLPEKRLSENLSKVVESVVNYVGVDLNTASAPLLAYVAGINGTVATNIVSHRDELGGFKNRKELKKVAKLGPKTFEQCAGFLRIADGDSQLDNTAIHPESYGVAKQLLQELGLALSDVGSPEFIQPLTDISKAPKRIISLAEKIGTGVPTLTDIIDSLLKPGRDPREDLTPPIFRTDVLKIEDLQPGMVLKGTVHNLTDFGAFIDIGVKQDGLVHVSEIADRFIKHPLEVLSIGDVVTVSVLAVDVARNRISLTMKGRSYS</sequence>
<dbReference type="Pfam" id="PF16921">
    <property type="entry name" value="Tex_YqgF"/>
    <property type="match status" value="1"/>
</dbReference>
<dbReference type="InterPro" id="IPR018974">
    <property type="entry name" value="Tex-like_N"/>
</dbReference>
<dbReference type="SUPFAM" id="SSF53098">
    <property type="entry name" value="Ribonuclease H-like"/>
    <property type="match status" value="1"/>
</dbReference>
<dbReference type="InterPro" id="IPR006641">
    <property type="entry name" value="YqgF/RNaseH-like_dom"/>
</dbReference>
<dbReference type="PROSITE" id="PS50126">
    <property type="entry name" value="S1"/>
    <property type="match status" value="1"/>
</dbReference>
<dbReference type="Gene3D" id="1.10.150.310">
    <property type="entry name" value="Tex RuvX-like domain-like"/>
    <property type="match status" value="1"/>
</dbReference>
<dbReference type="EMBL" id="JANPWE010000002">
    <property type="protein sequence ID" value="MCR6545217.1"/>
    <property type="molecule type" value="Genomic_DNA"/>
</dbReference>
<dbReference type="Pfam" id="PF22706">
    <property type="entry name" value="Tex_central_region"/>
    <property type="match status" value="1"/>
</dbReference>
<dbReference type="Gene3D" id="3.30.420.140">
    <property type="entry name" value="YqgF/RNase H-like domain"/>
    <property type="match status" value="1"/>
</dbReference>
<dbReference type="InterPro" id="IPR003029">
    <property type="entry name" value="S1_domain"/>
</dbReference>
<dbReference type="InterPro" id="IPR055179">
    <property type="entry name" value="Tex-like_central_region"/>
</dbReference>
<comment type="caution">
    <text evidence="3">The sequence shown here is derived from an EMBL/GenBank/DDBJ whole genome shotgun (WGS) entry which is preliminary data.</text>
</comment>
<dbReference type="InterPro" id="IPR012340">
    <property type="entry name" value="NA-bd_OB-fold"/>
</dbReference>
<dbReference type="Proteomes" id="UP001524944">
    <property type="component" value="Unassembled WGS sequence"/>
</dbReference>
<dbReference type="Gene3D" id="2.40.50.140">
    <property type="entry name" value="Nucleic acid-binding proteins"/>
    <property type="match status" value="1"/>
</dbReference>
<feature type="domain" description="S1 motif" evidence="2">
    <location>
        <begin position="647"/>
        <end position="716"/>
    </location>
</feature>
<dbReference type="Pfam" id="PF12836">
    <property type="entry name" value="HHH_3"/>
    <property type="match status" value="1"/>
</dbReference>
<keyword evidence="1" id="KW-0175">Coiled coil</keyword>
<dbReference type="InterPro" id="IPR041692">
    <property type="entry name" value="HHH_9"/>
</dbReference>
<dbReference type="Gene3D" id="1.10.3500.10">
    <property type="entry name" value="Tex N-terminal region-like"/>
    <property type="match status" value="1"/>
</dbReference>
<accession>A0ABT1Y2W8</accession>
<dbReference type="InterPro" id="IPR023323">
    <property type="entry name" value="Tex-like_dom_sf"/>
</dbReference>
<proteinExistence type="predicted"/>
<evidence type="ECO:0000313" key="3">
    <source>
        <dbReference type="EMBL" id="MCR6545217.1"/>
    </source>
</evidence>
<dbReference type="InterPro" id="IPR032639">
    <property type="entry name" value="Tex_YqgF"/>
</dbReference>
<evidence type="ECO:0000256" key="1">
    <source>
        <dbReference type="SAM" id="Coils"/>
    </source>
</evidence>
<dbReference type="InterPro" id="IPR037027">
    <property type="entry name" value="YqgF/RNaseH-like_dom_sf"/>
</dbReference>
<organism evidence="3 4">
    <name type="scientific">Dehalobacterium formicoaceticum</name>
    <dbReference type="NCBI Taxonomy" id="51515"/>
    <lineage>
        <taxon>Bacteria</taxon>
        <taxon>Bacillati</taxon>
        <taxon>Bacillota</taxon>
        <taxon>Clostridia</taxon>
        <taxon>Eubacteriales</taxon>
        <taxon>Peptococcaceae</taxon>
        <taxon>Dehalobacterium</taxon>
    </lineage>
</organism>
<dbReference type="InterPro" id="IPR012337">
    <property type="entry name" value="RNaseH-like_sf"/>
</dbReference>
<dbReference type="InterPro" id="IPR023319">
    <property type="entry name" value="Tex-like_HTH_dom_sf"/>
</dbReference>
<dbReference type="InterPro" id="IPR044146">
    <property type="entry name" value="S1_Tex"/>
</dbReference>
<evidence type="ECO:0000259" key="2">
    <source>
        <dbReference type="PROSITE" id="PS50126"/>
    </source>
</evidence>
<dbReference type="SUPFAM" id="SSF50249">
    <property type="entry name" value="Nucleic acid-binding proteins"/>
    <property type="match status" value="1"/>
</dbReference>
<protein>
    <submittedName>
        <fullName evidence="3">RNA-binding transcriptional accessory protein</fullName>
    </submittedName>
</protein>
<dbReference type="Pfam" id="PF17674">
    <property type="entry name" value="HHH_9"/>
    <property type="match status" value="1"/>
</dbReference>
<dbReference type="Pfam" id="PF09371">
    <property type="entry name" value="Tex_N"/>
    <property type="match status" value="1"/>
</dbReference>